<name>A0A7T7BP37_PENDI</name>
<feature type="transmembrane region" description="Helical" evidence="6">
    <location>
        <begin position="247"/>
        <end position="265"/>
    </location>
</feature>
<feature type="transmembrane region" description="Helical" evidence="6">
    <location>
        <begin position="286"/>
        <end position="304"/>
    </location>
</feature>
<reference evidence="9 10" key="1">
    <citation type="submission" date="2020-08" db="EMBL/GenBank/DDBJ databases">
        <title>The completed genome sequence of the pathogenic ascomycete fungus Penicillium digitatum.</title>
        <authorList>
            <person name="Wang M."/>
        </authorList>
    </citation>
    <scope>NUCLEOTIDE SEQUENCE [LARGE SCALE GENOMIC DNA]</scope>
    <source>
        <strain evidence="9 10">PdW03</strain>
    </source>
</reference>
<dbReference type="VEuPathDB" id="FungiDB:PDIP_04770"/>
<evidence type="ECO:0000313" key="10">
    <source>
        <dbReference type="Proteomes" id="UP000595662"/>
    </source>
</evidence>
<feature type="transmembrane region" description="Helical" evidence="6">
    <location>
        <begin position="146"/>
        <end position="164"/>
    </location>
</feature>
<dbReference type="GO" id="GO:0000329">
    <property type="term" value="C:fungal-type vacuole membrane"/>
    <property type="evidence" value="ECO:0007669"/>
    <property type="project" value="TreeGrafter"/>
</dbReference>
<dbReference type="AlphaFoldDB" id="A0A7T7BP37"/>
<feature type="transmembrane region" description="Helical" evidence="6">
    <location>
        <begin position="84"/>
        <end position="109"/>
    </location>
</feature>
<protein>
    <submittedName>
        <fullName evidence="9">Major facilitator superfamily domain, general substrate transporter</fullName>
    </submittedName>
</protein>
<dbReference type="Gene3D" id="1.20.1720.10">
    <property type="entry name" value="Multidrug resistance protein D"/>
    <property type="match status" value="1"/>
</dbReference>
<dbReference type="InterPro" id="IPR036259">
    <property type="entry name" value="MFS_trans_sf"/>
</dbReference>
<accession>A0A7T7BP37</accession>
<feature type="transmembrane region" description="Helical" evidence="6">
    <location>
        <begin position="386"/>
        <end position="407"/>
    </location>
</feature>
<evidence type="ECO:0000256" key="1">
    <source>
        <dbReference type="ARBA" id="ARBA00004141"/>
    </source>
</evidence>
<feature type="chain" id="PRO_5030768174" evidence="7">
    <location>
        <begin position="31"/>
        <end position="545"/>
    </location>
</feature>
<feature type="transmembrane region" description="Helical" evidence="6">
    <location>
        <begin position="324"/>
        <end position="345"/>
    </location>
</feature>
<keyword evidence="4 6" id="KW-0472">Membrane</keyword>
<dbReference type="SUPFAM" id="SSF103473">
    <property type="entry name" value="MFS general substrate transporter"/>
    <property type="match status" value="1"/>
</dbReference>
<feature type="compositionally biased region" description="Acidic residues" evidence="5">
    <location>
        <begin position="530"/>
        <end position="539"/>
    </location>
</feature>
<dbReference type="Pfam" id="PF07690">
    <property type="entry name" value="MFS_1"/>
    <property type="match status" value="1"/>
</dbReference>
<keyword evidence="3 6" id="KW-1133">Transmembrane helix</keyword>
<gene>
    <name evidence="9" type="ORF">Pdw03_1792</name>
</gene>
<feature type="transmembrane region" description="Helical" evidence="6">
    <location>
        <begin position="484"/>
        <end position="507"/>
    </location>
</feature>
<dbReference type="EMBL" id="CP060778">
    <property type="protein sequence ID" value="QQK46894.1"/>
    <property type="molecule type" value="Genomic_DNA"/>
</dbReference>
<dbReference type="Proteomes" id="UP000595662">
    <property type="component" value="Chromosome 5"/>
</dbReference>
<evidence type="ECO:0000256" key="4">
    <source>
        <dbReference type="ARBA" id="ARBA00023136"/>
    </source>
</evidence>
<evidence type="ECO:0000313" key="9">
    <source>
        <dbReference type="EMBL" id="QQK46894.1"/>
    </source>
</evidence>
<evidence type="ECO:0000259" key="8">
    <source>
        <dbReference type="PROSITE" id="PS50850"/>
    </source>
</evidence>
<dbReference type="PROSITE" id="PS50850">
    <property type="entry name" value="MFS"/>
    <property type="match status" value="1"/>
</dbReference>
<dbReference type="InterPro" id="IPR020846">
    <property type="entry name" value="MFS_dom"/>
</dbReference>
<dbReference type="GeneID" id="90952314"/>
<evidence type="ECO:0000256" key="2">
    <source>
        <dbReference type="ARBA" id="ARBA00022692"/>
    </source>
</evidence>
<feature type="transmembrane region" description="Helical" evidence="6">
    <location>
        <begin position="54"/>
        <end position="72"/>
    </location>
</feature>
<evidence type="ECO:0000256" key="3">
    <source>
        <dbReference type="ARBA" id="ARBA00022989"/>
    </source>
</evidence>
<comment type="subcellular location">
    <subcellularLocation>
        <location evidence="1">Membrane</location>
        <topology evidence="1">Multi-pass membrane protein</topology>
    </subcellularLocation>
</comment>
<dbReference type="InterPro" id="IPR011701">
    <property type="entry name" value="MFS"/>
</dbReference>
<feature type="transmembrane region" description="Helical" evidence="6">
    <location>
        <begin position="357"/>
        <end position="374"/>
    </location>
</feature>
<dbReference type="RefSeq" id="XP_065957729.1">
    <property type="nucleotide sequence ID" value="XM_066100002.1"/>
</dbReference>
<organism evidence="9 10">
    <name type="scientific">Penicillium digitatum</name>
    <name type="common">Green mold</name>
    <dbReference type="NCBI Taxonomy" id="36651"/>
    <lineage>
        <taxon>Eukaryota</taxon>
        <taxon>Fungi</taxon>
        <taxon>Dikarya</taxon>
        <taxon>Ascomycota</taxon>
        <taxon>Pezizomycotina</taxon>
        <taxon>Eurotiomycetes</taxon>
        <taxon>Eurotiomycetidae</taxon>
        <taxon>Eurotiales</taxon>
        <taxon>Aspergillaceae</taxon>
        <taxon>Penicillium</taxon>
    </lineage>
</organism>
<feature type="region of interest" description="Disordered" evidence="5">
    <location>
        <begin position="523"/>
        <end position="545"/>
    </location>
</feature>
<dbReference type="Gene3D" id="1.20.1250.20">
    <property type="entry name" value="MFS general substrate transporter like domains"/>
    <property type="match status" value="1"/>
</dbReference>
<feature type="transmembrane region" description="Helical" evidence="6">
    <location>
        <begin position="221"/>
        <end position="241"/>
    </location>
</feature>
<evidence type="ECO:0000256" key="5">
    <source>
        <dbReference type="SAM" id="MobiDB-lite"/>
    </source>
</evidence>
<dbReference type="GO" id="GO:0015174">
    <property type="term" value="F:basic amino acid transmembrane transporter activity"/>
    <property type="evidence" value="ECO:0007669"/>
    <property type="project" value="TreeGrafter"/>
</dbReference>
<feature type="domain" description="Major facilitator superfamily (MFS) profile" evidence="8">
    <location>
        <begin position="18"/>
        <end position="514"/>
    </location>
</feature>
<keyword evidence="2 6" id="KW-0812">Transmembrane</keyword>
<sequence>MPKEPPSRRLSKSHTIILVAAILISNLSTAIDSSISASSHVAVASAFSRTNLSSWPVNAFYLMATIFQPLYARVSDHLGRKTPFLTASTLVICGLVICANTELWVGLIFGRAVSGLGTSGVMTMGSVLLTDVVGVEKRGYYQSMNYAVYGIGSGLGSALGGFLVEKFGWSMVYKAQIPVAATALILLAVSIPSRARLMAINGFSHSQNPTSLHNYDWRGSVFLLTTLILLFSILTTGGNILPWSHPMVMIFGLSLIVSTGIFMMVEKRAKSPILPLHLFTSSPTRSLMVTGFMFSMINYIVMYHTTLFFQSVLLESSQEASVHLIIPSVSFTVTSVITASLITRLKTPAYTLRGSQVLLGMGVLGLCLAIAQTSDHTRLPDYIYNLALSFPTSGVGMMAPSTVLTLLNSSTKEDHAVANGCFIMMRSLGVFVAVALGTTTLQNAFELSLSHQKFDDTSRETVEQARQKVELILTLPDSIRSTVINAYSTGFTVLFGLCVLLAALIMFSLRGVSVQKLGDGTYSKQIGPENQEEDAEVEMEQIRRW</sequence>
<proteinExistence type="predicted"/>
<feature type="signal peptide" evidence="7">
    <location>
        <begin position="1"/>
        <end position="30"/>
    </location>
</feature>
<dbReference type="PANTHER" id="PTHR23501:SF67">
    <property type="entry name" value="MFS MULTIDRUG EFFLUX TRANSPORTER (EUROFUNG)"/>
    <property type="match status" value="1"/>
</dbReference>
<keyword evidence="7" id="KW-0732">Signal</keyword>
<evidence type="ECO:0000256" key="7">
    <source>
        <dbReference type="SAM" id="SignalP"/>
    </source>
</evidence>
<dbReference type="PANTHER" id="PTHR23501">
    <property type="entry name" value="MAJOR FACILITATOR SUPERFAMILY"/>
    <property type="match status" value="1"/>
</dbReference>
<feature type="transmembrane region" description="Helical" evidence="6">
    <location>
        <begin position="170"/>
        <end position="191"/>
    </location>
</feature>
<evidence type="ECO:0000256" key="6">
    <source>
        <dbReference type="SAM" id="Phobius"/>
    </source>
</evidence>